<protein>
    <submittedName>
        <fullName evidence="1">Uncharacterized protein</fullName>
    </submittedName>
</protein>
<organism evidence="1">
    <name type="scientific">marine metagenome</name>
    <dbReference type="NCBI Taxonomy" id="408172"/>
    <lineage>
        <taxon>unclassified sequences</taxon>
        <taxon>metagenomes</taxon>
        <taxon>ecological metagenomes</taxon>
    </lineage>
</organism>
<sequence>MVGTLTPQAADSLDFEMPEFSFTPKVFHHPDRVFFNTRAFELEVFADFPKEDIRSVSLFYKTDTMPRYIEFPFDLEEKRFTFRYDPREKPAKKITYFFSVGLKNGSLYATPVDTTGNLSPITKYLLDPREYFKKRASLRK</sequence>
<evidence type="ECO:0000313" key="1">
    <source>
        <dbReference type="EMBL" id="SVA46070.1"/>
    </source>
</evidence>
<dbReference type="EMBL" id="UINC01010348">
    <property type="protein sequence ID" value="SVA46070.1"/>
    <property type="molecule type" value="Genomic_DNA"/>
</dbReference>
<accession>A0A381W0M6</accession>
<reference evidence="1" key="1">
    <citation type="submission" date="2018-05" db="EMBL/GenBank/DDBJ databases">
        <authorList>
            <person name="Lanie J.A."/>
            <person name="Ng W.-L."/>
            <person name="Kazmierczak K.M."/>
            <person name="Andrzejewski T.M."/>
            <person name="Davidsen T.M."/>
            <person name="Wayne K.J."/>
            <person name="Tettelin H."/>
            <person name="Glass J.I."/>
            <person name="Rusch D."/>
            <person name="Podicherti R."/>
            <person name="Tsui H.-C.T."/>
            <person name="Winkler M.E."/>
        </authorList>
    </citation>
    <scope>NUCLEOTIDE SEQUENCE</scope>
</reference>
<name>A0A381W0M6_9ZZZZ</name>
<proteinExistence type="predicted"/>
<gene>
    <name evidence="1" type="ORF">METZ01_LOCUS98924</name>
</gene>
<dbReference type="AlphaFoldDB" id="A0A381W0M6"/>